<dbReference type="AlphaFoldDB" id="A0A1C3HHX1"/>
<proteinExistence type="predicted"/>
<gene>
    <name evidence="2" type="primary">licR_1</name>
    <name evidence="2" type="ORF">PWN146_03322</name>
</gene>
<dbReference type="RefSeq" id="WP_202670470.1">
    <property type="nucleotide sequence ID" value="NZ_CAMKJO010000009.1"/>
</dbReference>
<accession>A0A1C3HHX1</accession>
<dbReference type="NCBIfam" id="NF008597">
    <property type="entry name" value="PRK11564.1"/>
    <property type="match status" value="1"/>
</dbReference>
<sequence length="421" mass="48231">MSLDTSPVPALSGQQRRCHLLLMLYTPEPELQLETLSRINGVAPPITRQDIAEVASEIQRFHHLEIAVDPDHGYHLRGSALNQRLCLIHWLRRALRCSPQFVEGDFAPRLRHALAADAAPASALTEAIDACEPLLNRRFDARDRQFLQHYLLYCAWQNRLQRHPHFDAVQRDWLRQKPEQQAAAWLHQACNRLFNQPPQADERDFLALTFTMLKNHSYHSNDSAQEQRLMAAIDSMVERFQQLSGMAFSSKTELVSQLFAHLAPALERCRFAIGIDNMLLEEVVRKYPRLMRTTQEALIPLEQEYGVHFSNEEAGLVAISFGAWLMQDNALQEKQVLLLTLDNPQLEEEVEYQIRELTLLPLNIKYLPLSDYLRGGAPQGVMLVITPYAAVHSDPHPPLIYTELPLETRQRQAIRALLEAP</sequence>
<dbReference type="PROSITE" id="PS51372">
    <property type="entry name" value="PRD_2"/>
    <property type="match status" value="1"/>
</dbReference>
<dbReference type="GO" id="GO:0006355">
    <property type="term" value="P:regulation of DNA-templated transcription"/>
    <property type="evidence" value="ECO:0007669"/>
    <property type="project" value="InterPro"/>
</dbReference>
<reference evidence="2" key="1">
    <citation type="submission" date="2016-05" db="EMBL/GenBank/DDBJ databases">
        <authorList>
            <person name="Cock P.J.A."/>
            <person name="Cock P.J.A."/>
        </authorList>
    </citation>
    <scope>NUCLEOTIDE SEQUENCE</scope>
    <source>
        <strain evidence="2">PWN146_assembly</strain>
    </source>
</reference>
<dbReference type="Pfam" id="PF00874">
    <property type="entry name" value="PRD"/>
    <property type="match status" value="1"/>
</dbReference>
<dbReference type="PANTHER" id="PTHR30185:SF14">
    <property type="entry name" value="STATIONARY PHASE-INDUCIBLE PROTEIN CSIE-RELATED"/>
    <property type="match status" value="1"/>
</dbReference>
<dbReference type="InterPro" id="IPR011608">
    <property type="entry name" value="PRD"/>
</dbReference>
<evidence type="ECO:0000256" key="1">
    <source>
        <dbReference type="ARBA" id="ARBA00022737"/>
    </source>
</evidence>
<keyword evidence="1" id="KW-0677">Repeat</keyword>
<protein>
    <submittedName>
        <fullName evidence="2">Putative licABCH operon regulator</fullName>
    </submittedName>
</protein>
<evidence type="ECO:0000313" key="2">
    <source>
        <dbReference type="EMBL" id="SAY44612.1"/>
    </source>
</evidence>
<dbReference type="InterPro" id="IPR036634">
    <property type="entry name" value="PRD_sf"/>
</dbReference>
<dbReference type="PANTHER" id="PTHR30185">
    <property type="entry name" value="CRYPTIC BETA-GLUCOSIDE BGL OPERON ANTITERMINATOR"/>
    <property type="match status" value="1"/>
</dbReference>
<dbReference type="InterPro" id="IPR050661">
    <property type="entry name" value="BglG_antiterminators"/>
</dbReference>
<name>A0A1C3HHX1_SERMA</name>
<dbReference type="EMBL" id="LT575490">
    <property type="protein sequence ID" value="SAY44612.1"/>
    <property type="molecule type" value="Genomic_DNA"/>
</dbReference>
<organism evidence="2">
    <name type="scientific">Serratia marcescens</name>
    <dbReference type="NCBI Taxonomy" id="615"/>
    <lineage>
        <taxon>Bacteria</taxon>
        <taxon>Pseudomonadati</taxon>
        <taxon>Pseudomonadota</taxon>
        <taxon>Gammaproteobacteria</taxon>
        <taxon>Enterobacterales</taxon>
        <taxon>Yersiniaceae</taxon>
        <taxon>Serratia</taxon>
    </lineage>
</organism>
<dbReference type="Gene3D" id="1.10.1790.10">
    <property type="entry name" value="PRD domain"/>
    <property type="match status" value="1"/>
</dbReference>
<dbReference type="SUPFAM" id="SSF63520">
    <property type="entry name" value="PTS-regulatory domain, PRD"/>
    <property type="match status" value="1"/>
</dbReference>